<evidence type="ECO:0000313" key="2">
    <source>
        <dbReference type="Proteomes" id="UP001138460"/>
    </source>
</evidence>
<keyword evidence="2" id="KW-1185">Reference proteome</keyword>
<sequence length="116" mass="12837">MALKETKFTVLITFDITVDGRTEVYSKVTKQLADNGFTKESPSGVELPENVYYGVIARPVEFDDEGHVSVGELKSASDSISARVIELLEQIFDINDVQNKMLVHVGRKSTSTTVIK</sequence>
<dbReference type="AlphaFoldDB" id="A0A9X8JJ06"/>
<comment type="caution">
    <text evidence="1">The sequence shown here is derived from an EMBL/GenBank/DDBJ whole genome shotgun (WGS) entry which is preliminary data.</text>
</comment>
<proteinExistence type="predicted"/>
<dbReference type="EMBL" id="NWTM01000001">
    <property type="protein sequence ID" value="RYC44618.1"/>
    <property type="molecule type" value="Genomic_DNA"/>
</dbReference>
<organism evidence="1 2">
    <name type="scientific">Pectobacterium zantedeschiae</name>
    <dbReference type="NCBI Taxonomy" id="2034769"/>
    <lineage>
        <taxon>Bacteria</taxon>
        <taxon>Pseudomonadati</taxon>
        <taxon>Pseudomonadota</taxon>
        <taxon>Gammaproteobacteria</taxon>
        <taxon>Enterobacterales</taxon>
        <taxon>Pectobacteriaceae</taxon>
        <taxon>Pectobacterium</taxon>
    </lineage>
</organism>
<dbReference type="Proteomes" id="UP001138460">
    <property type="component" value="Unassembled WGS sequence"/>
</dbReference>
<evidence type="ECO:0000313" key="1">
    <source>
        <dbReference type="EMBL" id="RYC44618.1"/>
    </source>
</evidence>
<name>A0A9X8JJ06_9GAMM</name>
<protein>
    <submittedName>
        <fullName evidence="1">Uncharacterized protein</fullName>
    </submittedName>
</protein>
<reference evidence="1 2" key="1">
    <citation type="journal article" date="2018" name="Syst. Appl. Microbiol.">
        <title>Pectobacterium zantedeschiae sp. nov. a new species of a soft rot pathogen isolated from Calla lily (Zantedeschia spp.).</title>
        <authorList>
            <person name="Waleron M."/>
            <person name="Misztak A."/>
            <person name="Waleron M."/>
            <person name="Franczuk M."/>
            <person name="Jonca J."/>
            <person name="Wielgomas B."/>
            <person name="Mikicinski A."/>
            <person name="Popovic T."/>
            <person name="Waleron K."/>
        </authorList>
    </citation>
    <scope>NUCLEOTIDE SEQUENCE [LARGE SCALE GENOMIC DNA]</scope>
    <source>
        <strain evidence="1 2">9M</strain>
    </source>
</reference>
<accession>A0A9X8JJ06</accession>
<dbReference type="RefSeq" id="WP_129711374.1">
    <property type="nucleotide sequence ID" value="NZ_JBEHFA010000003.1"/>
</dbReference>
<gene>
    <name evidence="1" type="ORF">CLR69_06265</name>
</gene>